<dbReference type="Proteomes" id="UP001281614">
    <property type="component" value="Unassembled WGS sequence"/>
</dbReference>
<gene>
    <name evidence="1" type="ORF">CKAH01_04589</name>
</gene>
<evidence type="ECO:0000313" key="2">
    <source>
        <dbReference type="Proteomes" id="UP001281614"/>
    </source>
</evidence>
<comment type="caution">
    <text evidence="1">The sequence shown here is derived from an EMBL/GenBank/DDBJ whole genome shotgun (WGS) entry which is preliminary data.</text>
</comment>
<organism evidence="1 2">
    <name type="scientific">Colletotrichum kahawae</name>
    <name type="common">Coffee berry disease fungus</name>
    <dbReference type="NCBI Taxonomy" id="34407"/>
    <lineage>
        <taxon>Eukaryota</taxon>
        <taxon>Fungi</taxon>
        <taxon>Dikarya</taxon>
        <taxon>Ascomycota</taxon>
        <taxon>Pezizomycotina</taxon>
        <taxon>Sordariomycetes</taxon>
        <taxon>Hypocreomycetidae</taxon>
        <taxon>Glomerellales</taxon>
        <taxon>Glomerellaceae</taxon>
        <taxon>Colletotrichum</taxon>
        <taxon>Colletotrichum gloeosporioides species complex</taxon>
    </lineage>
</organism>
<dbReference type="EMBL" id="VYYT01000113">
    <property type="protein sequence ID" value="KAK2768021.1"/>
    <property type="molecule type" value="Genomic_DNA"/>
</dbReference>
<dbReference type="AlphaFoldDB" id="A0AAD9YJ25"/>
<keyword evidence="2" id="KW-1185">Reference proteome</keyword>
<proteinExistence type="predicted"/>
<protein>
    <submittedName>
        <fullName evidence="1">Uncharacterized protein</fullName>
    </submittedName>
</protein>
<evidence type="ECO:0000313" key="1">
    <source>
        <dbReference type="EMBL" id="KAK2768021.1"/>
    </source>
</evidence>
<accession>A0AAD9YJ25</accession>
<sequence length="66" mass="7609">MFLSLSLSLGPPPLPYTHWTARTNAHHFFLNCKMHPFTESQRASSRLPCAGELRMGFRSLNSHNFY</sequence>
<reference evidence="1" key="1">
    <citation type="submission" date="2023-02" db="EMBL/GenBank/DDBJ databases">
        <title>Colletotrichum kahawae CIFC_Que2 genome sequencing and assembly.</title>
        <authorList>
            <person name="Baroncelli R."/>
        </authorList>
    </citation>
    <scope>NUCLEOTIDE SEQUENCE</scope>
    <source>
        <strain evidence="1">CIFC_Que2</strain>
    </source>
</reference>
<name>A0AAD9YJ25_COLKA</name>